<dbReference type="GO" id="GO:0006574">
    <property type="term" value="P:L-valine catabolic process"/>
    <property type="evidence" value="ECO:0007669"/>
    <property type="project" value="UniProtKB-UniRule"/>
</dbReference>
<comment type="function">
    <text evidence="2">Hydrolyzes 3-hydroxyisobutyryl-CoA (HIBYL-CoA), a saline catabolite. Has high activity toward isobutyryl-CoA. Could be an isobutyryl-CoA dehydrogenase that functions in valine catabolism.</text>
</comment>
<dbReference type="InterPro" id="IPR029045">
    <property type="entry name" value="ClpP/crotonase-like_dom_sf"/>
</dbReference>
<keyword evidence="6" id="KW-1185">Reference proteome</keyword>
<dbReference type="InterPro" id="IPR032259">
    <property type="entry name" value="HIBYL-CoA-H"/>
</dbReference>
<name>A0A7J7KW46_9MAGN</name>
<dbReference type="InterPro" id="IPR045004">
    <property type="entry name" value="ECH_dom"/>
</dbReference>
<feature type="compositionally biased region" description="Basic and acidic residues" evidence="3">
    <location>
        <begin position="55"/>
        <end position="70"/>
    </location>
</feature>
<reference evidence="5 6" key="1">
    <citation type="journal article" date="2020" name="IScience">
        <title>Genome Sequencing of the Endangered Kingdonia uniflora (Circaeasteraceae, Ranunculales) Reveals Potential Mechanisms of Evolutionary Specialization.</title>
        <authorList>
            <person name="Sun Y."/>
            <person name="Deng T."/>
            <person name="Zhang A."/>
            <person name="Moore M.J."/>
            <person name="Landis J.B."/>
            <person name="Lin N."/>
            <person name="Zhang H."/>
            <person name="Zhang X."/>
            <person name="Huang J."/>
            <person name="Zhang X."/>
            <person name="Sun H."/>
            <person name="Wang H."/>
        </authorList>
    </citation>
    <scope>NUCLEOTIDE SEQUENCE [LARGE SCALE GENOMIC DNA]</scope>
    <source>
        <strain evidence="5">TB1705</strain>
        <tissue evidence="5">Leaf</tissue>
    </source>
</reference>
<gene>
    <name evidence="5" type="ORF">GIB67_022320</name>
</gene>
<dbReference type="CDD" id="cd06558">
    <property type="entry name" value="crotonase-like"/>
    <property type="match status" value="1"/>
</dbReference>
<evidence type="ECO:0000313" key="5">
    <source>
        <dbReference type="EMBL" id="KAF6134580.1"/>
    </source>
</evidence>
<dbReference type="PANTHER" id="PTHR43176:SF2">
    <property type="entry name" value="3-HYDROXYISOBUTYRYL-COA HYDROLASE-LIKE PROTEIN 5"/>
    <property type="match status" value="1"/>
</dbReference>
<dbReference type="GO" id="GO:0003860">
    <property type="term" value="F:3-hydroxyisobutyryl-CoA hydrolase activity"/>
    <property type="evidence" value="ECO:0007669"/>
    <property type="project" value="UniProtKB-UniRule"/>
</dbReference>
<feature type="compositionally biased region" description="Gly residues" evidence="3">
    <location>
        <begin position="42"/>
        <end position="51"/>
    </location>
</feature>
<evidence type="ECO:0000256" key="2">
    <source>
        <dbReference type="RuleBase" id="RU369070"/>
    </source>
</evidence>
<accession>A0A7J7KW46</accession>
<comment type="similarity">
    <text evidence="2">Belongs to the enoyl-CoA hydratase/isomerase family.</text>
</comment>
<evidence type="ECO:0000256" key="1">
    <source>
        <dbReference type="ARBA" id="ARBA00022801"/>
    </source>
</evidence>
<feature type="domain" description="Enoyl-CoA hydratase/isomerase" evidence="4">
    <location>
        <begin position="383"/>
        <end position="427"/>
    </location>
</feature>
<feature type="compositionally biased region" description="Acidic residues" evidence="3">
    <location>
        <begin position="213"/>
        <end position="226"/>
    </location>
</feature>
<feature type="region of interest" description="Disordered" evidence="3">
    <location>
        <begin position="1"/>
        <end position="70"/>
    </location>
</feature>
<evidence type="ECO:0000259" key="4">
    <source>
        <dbReference type="Pfam" id="PF16113"/>
    </source>
</evidence>
<dbReference type="EMBL" id="JACGCM010002835">
    <property type="protein sequence ID" value="KAF6134580.1"/>
    <property type="molecule type" value="Genomic_DNA"/>
</dbReference>
<feature type="compositionally biased region" description="Polar residues" evidence="3">
    <location>
        <begin position="26"/>
        <end position="37"/>
    </location>
</feature>
<keyword evidence="1 2" id="KW-0378">Hydrolase</keyword>
<proteinExistence type="inferred from homology"/>
<dbReference type="EC" id="3.1.2.4" evidence="2"/>
<dbReference type="SUPFAM" id="SSF52096">
    <property type="entry name" value="ClpP/crotonase"/>
    <property type="match status" value="1"/>
</dbReference>
<feature type="compositionally biased region" description="Polar residues" evidence="3">
    <location>
        <begin position="232"/>
        <end position="250"/>
    </location>
</feature>
<evidence type="ECO:0000313" key="6">
    <source>
        <dbReference type="Proteomes" id="UP000541444"/>
    </source>
</evidence>
<sequence length="622" mass="69822">MAREKRPEAASPIPVPSGTAKRGRMTQGTRTGPSNVAYQAPGRGGSSGAGGSTAHSRDNDGGNHETHPNLSHWAREMTRVLKFPLMVLSYILGQMTSNTLFGLGEPPVEDAKLLEWPPVPSQFPPKKEMEEGLRVARKIKGPYLRRKNLSKALCLFHMIAHRNIIPQLGNINVLLLIGMGYVIRADEEADVRNEVINSRYWEKSRKHMVPSESESESEESTDDLETDVVTSATRHSASRPATSSMPDGSTTAYTGVVPHDFASMYTYMESRFSRLDTQMETHFVSMDTQIQSQFQFFKDDIDKWLRDVSCLVCRDFRGYAFMNGCSCPVGVSTISWLSGVSECTWNDYSWTGTEHIQLRYNSMAPDLVATPEPQIIIGEEKHVRFITLNRPRHLNVISSNMVSVLAENFEEWEKDDDAKLIIIKANDSCLEVVYRMYWLCYHHHTYKKTQVALVNGICMGGGASLVIPMKFSVVTEKAPGGSIPTEHPWHSVFFMYLDTGLLALKLSTVAATVYLLLLAGVHTTPVLVSAVPPSLNVCTKLVLYMVWYAPVPIGHELRDFGINIQVTVIYELRFKLVEEYTTIMLRILTEVSLFPTAREFFACRLVSELLVDNLCDSRFTDN</sequence>
<organism evidence="5 6">
    <name type="scientific">Kingdonia uniflora</name>
    <dbReference type="NCBI Taxonomy" id="39325"/>
    <lineage>
        <taxon>Eukaryota</taxon>
        <taxon>Viridiplantae</taxon>
        <taxon>Streptophyta</taxon>
        <taxon>Embryophyta</taxon>
        <taxon>Tracheophyta</taxon>
        <taxon>Spermatophyta</taxon>
        <taxon>Magnoliopsida</taxon>
        <taxon>Ranunculales</taxon>
        <taxon>Circaeasteraceae</taxon>
        <taxon>Kingdonia</taxon>
    </lineage>
</organism>
<comment type="catalytic activity">
    <reaction evidence="2">
        <text>3-hydroxy-2-methylpropanoyl-CoA + H2O = 3-hydroxy-2-methylpropanoate + CoA + H(+)</text>
        <dbReference type="Rhea" id="RHEA:20888"/>
        <dbReference type="ChEBI" id="CHEBI:11805"/>
        <dbReference type="ChEBI" id="CHEBI:15377"/>
        <dbReference type="ChEBI" id="CHEBI:15378"/>
        <dbReference type="ChEBI" id="CHEBI:57287"/>
        <dbReference type="ChEBI" id="CHEBI:57340"/>
        <dbReference type="EC" id="3.1.2.4"/>
    </reaction>
</comment>
<feature type="domain" description="Enoyl-CoA hydratase/isomerase" evidence="4">
    <location>
        <begin position="431"/>
        <end position="478"/>
    </location>
</feature>
<evidence type="ECO:0000256" key="3">
    <source>
        <dbReference type="SAM" id="MobiDB-lite"/>
    </source>
</evidence>
<protein>
    <recommendedName>
        <fullName evidence="2">3-hydroxyisobutyryl-CoA hydrolase</fullName>
        <shortName evidence="2">HIB-CoA hydrolase</shortName>
        <shortName evidence="2">HIBYL-CoA-H</shortName>
        <ecNumber evidence="2">3.1.2.4</ecNumber>
    </recommendedName>
    <alternativeName>
        <fullName evidence="2">3-hydroxyisobutyryl-coenzyme A hydrolase</fullName>
    </alternativeName>
</protein>
<comment type="pathway">
    <text evidence="2">Amino-acid degradation; L-valine degradation.</text>
</comment>
<feature type="region of interest" description="Disordered" evidence="3">
    <location>
        <begin position="206"/>
        <end position="250"/>
    </location>
</feature>
<dbReference type="OrthoDB" id="16820at2759"/>
<dbReference type="PANTHER" id="PTHR43176">
    <property type="entry name" value="3-HYDROXYISOBUTYRYL-COA HYDROLASE-RELATED"/>
    <property type="match status" value="1"/>
</dbReference>
<comment type="caution">
    <text evidence="5">The sequence shown here is derived from an EMBL/GenBank/DDBJ whole genome shotgun (WGS) entry which is preliminary data.</text>
</comment>
<dbReference type="Pfam" id="PF16113">
    <property type="entry name" value="ECH_2"/>
    <property type="match status" value="2"/>
</dbReference>
<dbReference type="AlphaFoldDB" id="A0A7J7KW46"/>
<dbReference type="Gene3D" id="3.90.226.10">
    <property type="entry name" value="2-enoyl-CoA Hydratase, Chain A, domain 1"/>
    <property type="match status" value="1"/>
</dbReference>
<dbReference type="Proteomes" id="UP000541444">
    <property type="component" value="Unassembled WGS sequence"/>
</dbReference>